<dbReference type="InterPro" id="IPR009000">
    <property type="entry name" value="Transl_B-barrel_sf"/>
</dbReference>
<keyword evidence="2" id="KW-0648">Protein biosynthesis</keyword>
<name>A0A9D2Q454_9FIRM</name>
<dbReference type="InterPro" id="IPR000640">
    <property type="entry name" value="EFG_V-like"/>
</dbReference>
<dbReference type="PRINTS" id="PR00315">
    <property type="entry name" value="ELONGATNFCT"/>
</dbReference>
<dbReference type="Gene3D" id="3.30.230.10">
    <property type="match status" value="1"/>
</dbReference>
<reference evidence="7" key="2">
    <citation type="submission" date="2021-04" db="EMBL/GenBank/DDBJ databases">
        <authorList>
            <person name="Gilroy R."/>
        </authorList>
    </citation>
    <scope>NUCLEOTIDE SEQUENCE</scope>
    <source>
        <strain evidence="7">5933</strain>
    </source>
</reference>
<dbReference type="Proteomes" id="UP000823918">
    <property type="component" value="Unassembled WGS sequence"/>
</dbReference>
<dbReference type="Gene3D" id="2.40.30.10">
    <property type="entry name" value="Translation factors"/>
    <property type="match status" value="1"/>
</dbReference>
<dbReference type="GO" id="GO:0005525">
    <property type="term" value="F:GTP binding"/>
    <property type="evidence" value="ECO:0007669"/>
    <property type="project" value="UniProtKB-KW"/>
</dbReference>
<dbReference type="PRINTS" id="PR01037">
    <property type="entry name" value="TCRTETOQM"/>
</dbReference>
<dbReference type="InterPro" id="IPR005517">
    <property type="entry name" value="Transl_elong_EFG/EF2_IV"/>
</dbReference>
<accession>A0A9D2Q454</accession>
<dbReference type="InterPro" id="IPR035650">
    <property type="entry name" value="Tet_C"/>
</dbReference>
<evidence type="ECO:0000256" key="2">
    <source>
        <dbReference type="ARBA" id="ARBA00022917"/>
    </source>
</evidence>
<keyword evidence="1" id="KW-0547">Nucleotide-binding</keyword>
<dbReference type="SUPFAM" id="SSF54211">
    <property type="entry name" value="Ribosomal protein S5 domain 2-like"/>
    <property type="match status" value="1"/>
</dbReference>
<dbReference type="PANTHER" id="PTHR43261">
    <property type="entry name" value="TRANSLATION ELONGATION FACTOR G-RELATED"/>
    <property type="match status" value="1"/>
</dbReference>
<protein>
    <submittedName>
        <fullName evidence="7">TetM/TetW/TetO/TetS family tetracycline resistance ribosomal protection protein</fullName>
    </submittedName>
</protein>
<dbReference type="Gene3D" id="3.30.70.240">
    <property type="match status" value="1"/>
</dbReference>
<gene>
    <name evidence="7" type="ORF">H9698_07330</name>
</gene>
<dbReference type="SUPFAM" id="SSF50447">
    <property type="entry name" value="Translation proteins"/>
    <property type="match status" value="1"/>
</dbReference>
<dbReference type="GO" id="GO:0046677">
    <property type="term" value="P:response to antibiotic"/>
    <property type="evidence" value="ECO:0007669"/>
    <property type="project" value="UniProtKB-KW"/>
</dbReference>
<dbReference type="Pfam" id="PF14492">
    <property type="entry name" value="EFG_III"/>
    <property type="match status" value="1"/>
</dbReference>
<dbReference type="Pfam" id="PF00009">
    <property type="entry name" value="GTP_EFTU"/>
    <property type="match status" value="1"/>
</dbReference>
<dbReference type="InterPro" id="IPR041095">
    <property type="entry name" value="EFG_II"/>
</dbReference>
<dbReference type="InterPro" id="IPR035647">
    <property type="entry name" value="EFG_III/V"/>
</dbReference>
<dbReference type="SMART" id="SM00889">
    <property type="entry name" value="EFG_IV"/>
    <property type="match status" value="1"/>
</dbReference>
<dbReference type="EMBL" id="DWWA01000037">
    <property type="protein sequence ID" value="HJC72588.1"/>
    <property type="molecule type" value="Genomic_DNA"/>
</dbReference>
<dbReference type="SUPFAM" id="SSF52540">
    <property type="entry name" value="P-loop containing nucleoside triphosphate hydrolases"/>
    <property type="match status" value="1"/>
</dbReference>
<dbReference type="SMART" id="SM00838">
    <property type="entry name" value="EFG_C"/>
    <property type="match status" value="1"/>
</dbReference>
<dbReference type="GO" id="GO:0032790">
    <property type="term" value="P:ribosome disassembly"/>
    <property type="evidence" value="ECO:0007669"/>
    <property type="project" value="TreeGrafter"/>
</dbReference>
<dbReference type="AlphaFoldDB" id="A0A9D2Q454"/>
<evidence type="ECO:0000313" key="8">
    <source>
        <dbReference type="Proteomes" id="UP000823918"/>
    </source>
</evidence>
<dbReference type="InterPro" id="IPR027417">
    <property type="entry name" value="P-loop_NTPase"/>
</dbReference>
<dbReference type="GO" id="GO:0003924">
    <property type="term" value="F:GTPase activity"/>
    <property type="evidence" value="ECO:0007669"/>
    <property type="project" value="InterPro"/>
</dbReference>
<dbReference type="Gene3D" id="3.30.70.870">
    <property type="entry name" value="Elongation Factor G (Translational Gtpase), domain 3"/>
    <property type="match status" value="1"/>
</dbReference>
<dbReference type="PANTHER" id="PTHR43261:SF1">
    <property type="entry name" value="RIBOSOME-RELEASING FACTOR 2, MITOCHONDRIAL"/>
    <property type="match status" value="1"/>
</dbReference>
<evidence type="ECO:0000256" key="1">
    <source>
        <dbReference type="ARBA" id="ARBA00022741"/>
    </source>
</evidence>
<feature type="compositionally biased region" description="Low complexity" evidence="5">
    <location>
        <begin position="649"/>
        <end position="662"/>
    </location>
</feature>
<organism evidence="7 8">
    <name type="scientific">Candidatus Ruthenibacterium merdavium</name>
    <dbReference type="NCBI Taxonomy" id="2838752"/>
    <lineage>
        <taxon>Bacteria</taxon>
        <taxon>Bacillati</taxon>
        <taxon>Bacillota</taxon>
        <taxon>Clostridia</taxon>
        <taxon>Eubacteriales</taxon>
        <taxon>Oscillospiraceae</taxon>
        <taxon>Ruthenibacterium</taxon>
    </lineage>
</organism>
<keyword evidence="3" id="KW-0342">GTP-binding</keyword>
<dbReference type="NCBIfam" id="TIGR00231">
    <property type="entry name" value="small_GTP"/>
    <property type="match status" value="1"/>
</dbReference>
<comment type="caution">
    <text evidence="7">The sequence shown here is derived from an EMBL/GenBank/DDBJ whole genome shotgun (WGS) entry which is preliminary data.</text>
</comment>
<dbReference type="CDD" id="cd03711">
    <property type="entry name" value="Tet_C"/>
    <property type="match status" value="1"/>
</dbReference>
<feature type="domain" description="Tr-type G" evidence="6">
    <location>
        <begin position="2"/>
        <end position="232"/>
    </location>
</feature>
<dbReference type="InterPro" id="IPR005225">
    <property type="entry name" value="Small_GTP-bd"/>
</dbReference>
<dbReference type="Pfam" id="PF05991">
    <property type="entry name" value="NYN_YacP"/>
    <property type="match status" value="1"/>
</dbReference>
<dbReference type="CDD" id="cd10912">
    <property type="entry name" value="PIN_YacP-like"/>
    <property type="match status" value="1"/>
</dbReference>
<evidence type="ECO:0000259" key="6">
    <source>
        <dbReference type="PROSITE" id="PS51722"/>
    </source>
</evidence>
<dbReference type="Pfam" id="PF03764">
    <property type="entry name" value="EFG_IV"/>
    <property type="match status" value="1"/>
</dbReference>
<dbReference type="InterPro" id="IPR020568">
    <property type="entry name" value="Ribosomal_Su5_D2-typ_SF"/>
</dbReference>
<sequence>MKPQIITGIFAHVDAGKTTLSEALLYEAGCLRSLGRVDRQNTFLDTETQEKERGITIFSKQAVLPLDDFDLVLTDTPGHVDFSGEAERVLSVLDYAILVISGTDGVQSHTRTLWQLLQRFEIPTFIFVNKMDLPTASHSDIMRELQRVLSADCVDFSLHGNDVFWEEIALKSEALTNRYLEGTMPSPQDMQALVASRRLFPCFFGSALRQEGVGTFFSLFQSLVHLKHYPASFGAQVYKITRDAQNTRLTWLKVTGGSLRVKQMLEGTHSHSAQPWQEKADHLRLYSGARFSLVEEVPAGCVCAVAGLSCTWAGEGLGMQADAPAAVLEPVLCYRVLALENVDAHTILSKLRILQEEEPGLRVSWNEARSEILVHLMGEVQLEIVTRLFFDRFGISLSFDEGTIAYKETISDTVEGIGHFEPLRHYAEVRLLLSPGEPGSGIRFANLCSEDTLARNWQNLIFTHLSEKEHIGVLTGSPVTDIVFTLVSGKSHLKHTEGGDFRQATYRAVRHGLMQAQSVLLEPWYSFRLELSQEHVGRAMSDLQRMGASFSAPEIKEDQALLIGSAPVSAMRGYPLELTAYTRGTGRIFLMPDGYRPCHNEKEVIEQIGYDAERDVENTADSVFCSHGAGYNVPWREVASHAHTGSVLSAPEASPSPQPSRRQVQKARDPLALDAELAKIFERTYGAAKSREAFRPSPRACLETLWEGDIPEYLLVDGYNVIFAWDELREAAACGLDGARQMLADILCNYRGCHSCEVILVYDAYRVKGNPGTVVPYHNIHIVYTKEAETADMYIEKATFQLARKRKVRVVTSDGMEQMIILGHGALRVSAQMFREEVALSNAHLRETIERSNAVNDRRF</sequence>
<evidence type="ECO:0000256" key="4">
    <source>
        <dbReference type="ARBA" id="ARBA00023251"/>
    </source>
</evidence>
<feature type="region of interest" description="Disordered" evidence="5">
    <location>
        <begin position="646"/>
        <end position="667"/>
    </location>
</feature>
<proteinExistence type="predicted"/>
<reference evidence="7" key="1">
    <citation type="journal article" date="2021" name="PeerJ">
        <title>Extensive microbial diversity within the chicken gut microbiome revealed by metagenomics and culture.</title>
        <authorList>
            <person name="Gilroy R."/>
            <person name="Ravi A."/>
            <person name="Getino M."/>
            <person name="Pursley I."/>
            <person name="Horton D.L."/>
            <person name="Alikhan N.F."/>
            <person name="Baker D."/>
            <person name="Gharbi K."/>
            <person name="Hall N."/>
            <person name="Watson M."/>
            <person name="Adriaenssens E.M."/>
            <person name="Foster-Nyarko E."/>
            <person name="Jarju S."/>
            <person name="Secka A."/>
            <person name="Antonio M."/>
            <person name="Oren A."/>
            <person name="Chaudhuri R.R."/>
            <person name="La Ragione R."/>
            <person name="Hildebrand F."/>
            <person name="Pallen M.J."/>
        </authorList>
    </citation>
    <scope>NUCLEOTIDE SEQUENCE</scope>
    <source>
        <strain evidence="7">5933</strain>
    </source>
</reference>
<evidence type="ECO:0000313" key="7">
    <source>
        <dbReference type="EMBL" id="HJC72588.1"/>
    </source>
</evidence>
<dbReference type="InterPro" id="IPR000795">
    <property type="entry name" value="T_Tr_GTP-bd_dom"/>
</dbReference>
<dbReference type="GO" id="GO:0006412">
    <property type="term" value="P:translation"/>
    <property type="evidence" value="ECO:0007669"/>
    <property type="project" value="UniProtKB-KW"/>
</dbReference>
<dbReference type="SUPFAM" id="SSF54980">
    <property type="entry name" value="EF-G C-terminal domain-like"/>
    <property type="match status" value="2"/>
</dbReference>
<dbReference type="PROSITE" id="PS51722">
    <property type="entry name" value="G_TR_2"/>
    <property type="match status" value="1"/>
</dbReference>
<dbReference type="Pfam" id="PF00679">
    <property type="entry name" value="EFG_C"/>
    <property type="match status" value="1"/>
</dbReference>
<dbReference type="Gene3D" id="3.40.50.300">
    <property type="entry name" value="P-loop containing nucleotide triphosphate hydrolases"/>
    <property type="match status" value="1"/>
</dbReference>
<evidence type="ECO:0000256" key="3">
    <source>
        <dbReference type="ARBA" id="ARBA00023134"/>
    </source>
</evidence>
<evidence type="ECO:0000256" key="5">
    <source>
        <dbReference type="SAM" id="MobiDB-lite"/>
    </source>
</evidence>
<dbReference type="InterPro" id="IPR014721">
    <property type="entry name" value="Ribsml_uS5_D2-typ_fold_subgr"/>
</dbReference>
<dbReference type="InterPro" id="IPR010298">
    <property type="entry name" value="YacP-like"/>
</dbReference>
<keyword evidence="4" id="KW-0046">Antibiotic resistance</keyword>